<dbReference type="GO" id="GO:0000270">
    <property type="term" value="P:peptidoglycan metabolic process"/>
    <property type="evidence" value="ECO:0007669"/>
    <property type="project" value="UniProtKB-UniRule"/>
</dbReference>
<dbReference type="Proteomes" id="UP000064137">
    <property type="component" value="Chromosome"/>
</dbReference>
<feature type="chain" id="PRO_5009985420" description="Endolytic peptidoglycan transglycosylase RlpA" evidence="3">
    <location>
        <begin position="22"/>
        <end position="132"/>
    </location>
</feature>
<evidence type="ECO:0000256" key="4">
    <source>
        <dbReference type="RuleBase" id="RU003495"/>
    </source>
</evidence>
<evidence type="ECO:0000259" key="5">
    <source>
        <dbReference type="Pfam" id="PF03330"/>
    </source>
</evidence>
<dbReference type="Gene3D" id="2.40.40.10">
    <property type="entry name" value="RlpA-like domain"/>
    <property type="match status" value="1"/>
</dbReference>
<feature type="signal peptide" evidence="3">
    <location>
        <begin position="1"/>
        <end position="21"/>
    </location>
</feature>
<dbReference type="OrthoDB" id="9779128at2"/>
<proteinExistence type="inferred from homology"/>
<feature type="domain" description="RlpA-like protein double-psi beta-barrel" evidence="5">
    <location>
        <begin position="39"/>
        <end position="127"/>
    </location>
</feature>
<evidence type="ECO:0000256" key="1">
    <source>
        <dbReference type="ARBA" id="ARBA00023239"/>
    </source>
</evidence>
<organism evidence="6 7">
    <name type="scientific">Pseudomonas oryzihabitans</name>
    <dbReference type="NCBI Taxonomy" id="47885"/>
    <lineage>
        <taxon>Bacteria</taxon>
        <taxon>Pseudomonadati</taxon>
        <taxon>Pseudomonadota</taxon>
        <taxon>Gammaproteobacteria</taxon>
        <taxon>Pseudomonadales</taxon>
        <taxon>Pseudomonadaceae</taxon>
        <taxon>Pseudomonas</taxon>
    </lineage>
</organism>
<dbReference type="InterPro" id="IPR034718">
    <property type="entry name" value="RlpA"/>
</dbReference>
<dbReference type="NCBIfam" id="TIGR00413">
    <property type="entry name" value="rlpA"/>
    <property type="match status" value="1"/>
</dbReference>
<dbReference type="InterPro" id="IPR012997">
    <property type="entry name" value="RplA"/>
</dbReference>
<dbReference type="SUPFAM" id="SSF50685">
    <property type="entry name" value="Barwin-like endoglucanases"/>
    <property type="match status" value="1"/>
</dbReference>
<dbReference type="AlphaFoldDB" id="A0A0U4X256"/>
<dbReference type="HAMAP" id="MF_02071">
    <property type="entry name" value="RlpA"/>
    <property type="match status" value="1"/>
</dbReference>
<dbReference type="EMBL" id="CP013987">
    <property type="protein sequence ID" value="ALZ85524.1"/>
    <property type="molecule type" value="Genomic_DNA"/>
</dbReference>
<dbReference type="PANTHER" id="PTHR34183:SF1">
    <property type="entry name" value="ENDOLYTIC PEPTIDOGLYCAN TRANSGLYCOSYLASE RLPA"/>
    <property type="match status" value="1"/>
</dbReference>
<reference evidence="6 7" key="1">
    <citation type="submission" date="2016-01" db="EMBL/GenBank/DDBJ databases">
        <title>Annotation of Pseudomonas oryzihabitans USDA-ARS-USMARC-56511.</title>
        <authorList>
            <person name="Harhay G.P."/>
            <person name="Harhay D.M."/>
            <person name="Smith T.P.L."/>
            <person name="Bono J.L."/>
            <person name="Heaton M.P."/>
            <person name="Clawson M.L."/>
            <person name="Chitko-Mckown C.G."/>
            <person name="Capik S.F."/>
            <person name="DeDonder K.D."/>
            <person name="Apley M.D."/>
            <person name="Lubbers B.V."/>
            <person name="White B.J."/>
            <person name="Larson R.L."/>
        </authorList>
    </citation>
    <scope>NUCLEOTIDE SEQUENCE [LARGE SCALE GENOMIC DNA]</scope>
    <source>
        <strain evidence="6 7">USDA-ARS-USMARC-56511</strain>
    </source>
</reference>
<dbReference type="RefSeq" id="WP_059315668.1">
    <property type="nucleotide sequence ID" value="NZ_CP013987.1"/>
</dbReference>
<keyword evidence="2 3" id="KW-0961">Cell wall biogenesis/degradation</keyword>
<dbReference type="PANTHER" id="PTHR34183">
    <property type="entry name" value="ENDOLYTIC PEPTIDOGLYCAN TRANSGLYCOSYLASE RLPA"/>
    <property type="match status" value="1"/>
</dbReference>
<dbReference type="GO" id="GO:0008932">
    <property type="term" value="F:lytic endotransglycosylase activity"/>
    <property type="evidence" value="ECO:0007669"/>
    <property type="project" value="UniProtKB-UniRule"/>
</dbReference>
<dbReference type="GO" id="GO:0071555">
    <property type="term" value="P:cell wall organization"/>
    <property type="evidence" value="ECO:0007669"/>
    <property type="project" value="UniProtKB-KW"/>
</dbReference>
<dbReference type="EC" id="4.2.2.-" evidence="3"/>
<dbReference type="InterPro" id="IPR036908">
    <property type="entry name" value="RlpA-like_sf"/>
</dbReference>
<dbReference type="KEGG" id="por:APT59_15465"/>
<gene>
    <name evidence="3" type="primary">rlpA</name>
    <name evidence="6" type="ORF">APT59_15465</name>
</gene>
<comment type="function">
    <text evidence="3">Lytic transglycosylase with a strong preference for naked glycan strands that lack stem peptides.</text>
</comment>
<evidence type="ECO:0000256" key="2">
    <source>
        <dbReference type="ARBA" id="ARBA00023316"/>
    </source>
</evidence>
<evidence type="ECO:0000256" key="3">
    <source>
        <dbReference type="HAMAP-Rule" id="MF_02071"/>
    </source>
</evidence>
<name>A0A0U4X256_9PSED</name>
<accession>A0A0U4X256</accession>
<keyword evidence="1 3" id="KW-0456">Lyase</keyword>
<evidence type="ECO:0000313" key="7">
    <source>
        <dbReference type="Proteomes" id="UP000064137"/>
    </source>
</evidence>
<dbReference type="CDD" id="cd22268">
    <property type="entry name" value="DPBB_RlpA-like"/>
    <property type="match status" value="1"/>
</dbReference>
<keyword evidence="3" id="KW-0732">Signal</keyword>
<evidence type="ECO:0000313" key="6">
    <source>
        <dbReference type="EMBL" id="ALZ85524.1"/>
    </source>
</evidence>
<dbReference type="Pfam" id="PF03330">
    <property type="entry name" value="DPBB_1"/>
    <property type="match status" value="1"/>
</dbReference>
<comment type="similarity">
    <text evidence="3 4">Belongs to the RlpA family.</text>
</comment>
<protein>
    <recommendedName>
        <fullName evidence="3">Endolytic peptidoglycan transglycosylase RlpA</fullName>
        <ecNumber evidence="3">4.2.2.-</ecNumber>
    </recommendedName>
</protein>
<dbReference type="InterPro" id="IPR009009">
    <property type="entry name" value="RlpA-like_DPBB"/>
</dbReference>
<sequence length="132" mass="14717" precursor="true">MFSRPRFLVLLLLLACTACQEKDAKTVAAPIKKEASFEQRGKASFYARKFHGKETASGETFNNNELVAAHKTLPLGTRVKVTNLENDRAVVVRINDRGPYIRGRIIDLSRAAARRVDMVEDGTTAVKVEKLE</sequence>